<evidence type="ECO:0000256" key="4">
    <source>
        <dbReference type="PROSITE-ProRule" id="PRU00335"/>
    </source>
</evidence>
<dbReference type="PRINTS" id="PR00455">
    <property type="entry name" value="HTHTETR"/>
</dbReference>
<proteinExistence type="predicted"/>
<keyword evidence="1" id="KW-0805">Transcription regulation</keyword>
<feature type="domain" description="HTH tetR-type" evidence="5">
    <location>
        <begin position="11"/>
        <end position="71"/>
    </location>
</feature>
<dbReference type="PANTHER" id="PTHR47506">
    <property type="entry name" value="TRANSCRIPTIONAL REGULATORY PROTEIN"/>
    <property type="match status" value="1"/>
</dbReference>
<accession>A0A933NX24</accession>
<evidence type="ECO:0000256" key="2">
    <source>
        <dbReference type="ARBA" id="ARBA00023125"/>
    </source>
</evidence>
<dbReference type="AlphaFoldDB" id="A0A933NX24"/>
<dbReference type="PROSITE" id="PS50977">
    <property type="entry name" value="HTH_TETR_2"/>
    <property type="match status" value="1"/>
</dbReference>
<dbReference type="PANTHER" id="PTHR47506:SF6">
    <property type="entry name" value="HTH-TYPE TRANSCRIPTIONAL REPRESSOR NEMR"/>
    <property type="match status" value="1"/>
</dbReference>
<evidence type="ECO:0000259" key="5">
    <source>
        <dbReference type="PROSITE" id="PS50977"/>
    </source>
</evidence>
<evidence type="ECO:0000313" key="6">
    <source>
        <dbReference type="EMBL" id="MBI4920780.1"/>
    </source>
</evidence>
<feature type="DNA-binding region" description="H-T-H motif" evidence="4">
    <location>
        <begin position="34"/>
        <end position="53"/>
    </location>
</feature>
<reference evidence="6" key="1">
    <citation type="submission" date="2020-07" db="EMBL/GenBank/DDBJ databases">
        <title>Huge and variable diversity of episymbiotic CPR bacteria and DPANN archaea in groundwater ecosystems.</title>
        <authorList>
            <person name="He C.Y."/>
            <person name="Keren R."/>
            <person name="Whittaker M."/>
            <person name="Farag I.F."/>
            <person name="Doudna J."/>
            <person name="Cate J.H.D."/>
            <person name="Banfield J.F."/>
        </authorList>
    </citation>
    <scope>NUCLEOTIDE SEQUENCE</scope>
    <source>
        <strain evidence="6">NC_groundwater_1586_Pr3_B-0.1um_66_15</strain>
    </source>
</reference>
<protein>
    <submittedName>
        <fullName evidence="6">TetR/AcrR family transcriptional regulator</fullName>
    </submittedName>
</protein>
<dbReference type="InterPro" id="IPR009057">
    <property type="entry name" value="Homeodomain-like_sf"/>
</dbReference>
<keyword evidence="2 4" id="KW-0238">DNA-binding</keyword>
<dbReference type="InterPro" id="IPR001647">
    <property type="entry name" value="HTH_TetR"/>
</dbReference>
<name>A0A933NX24_9HYPH</name>
<dbReference type="Gene3D" id="1.10.357.10">
    <property type="entry name" value="Tetracycline Repressor, domain 2"/>
    <property type="match status" value="1"/>
</dbReference>
<evidence type="ECO:0000313" key="7">
    <source>
        <dbReference type="Proteomes" id="UP000782610"/>
    </source>
</evidence>
<organism evidence="6 7">
    <name type="scientific">Devosia nanyangense</name>
    <dbReference type="NCBI Taxonomy" id="1228055"/>
    <lineage>
        <taxon>Bacteria</taxon>
        <taxon>Pseudomonadati</taxon>
        <taxon>Pseudomonadota</taxon>
        <taxon>Alphaproteobacteria</taxon>
        <taxon>Hyphomicrobiales</taxon>
        <taxon>Devosiaceae</taxon>
        <taxon>Devosia</taxon>
    </lineage>
</organism>
<dbReference type="EMBL" id="JACRAF010000012">
    <property type="protein sequence ID" value="MBI4920780.1"/>
    <property type="molecule type" value="Genomic_DNA"/>
</dbReference>
<gene>
    <name evidence="6" type="ORF">HY834_03455</name>
</gene>
<dbReference type="Proteomes" id="UP000782610">
    <property type="component" value="Unassembled WGS sequence"/>
</dbReference>
<evidence type="ECO:0000256" key="3">
    <source>
        <dbReference type="ARBA" id="ARBA00023163"/>
    </source>
</evidence>
<dbReference type="Pfam" id="PF00440">
    <property type="entry name" value="TetR_N"/>
    <property type="match status" value="1"/>
</dbReference>
<keyword evidence="3" id="KW-0804">Transcription</keyword>
<dbReference type="SUPFAM" id="SSF46689">
    <property type="entry name" value="Homeodomain-like"/>
    <property type="match status" value="1"/>
</dbReference>
<dbReference type="GO" id="GO:0003677">
    <property type="term" value="F:DNA binding"/>
    <property type="evidence" value="ECO:0007669"/>
    <property type="project" value="UniProtKB-UniRule"/>
</dbReference>
<evidence type="ECO:0000256" key="1">
    <source>
        <dbReference type="ARBA" id="ARBA00023015"/>
    </source>
</evidence>
<sequence length="200" mass="22325">MPKAFDETEKQKIRAAILAAGLRHFERAGIRAARVDDICRDVGIAKGSFYAFFTSKEELFMTIVEERELQHKADMLAYLGRSAATQQERAAGFFDLILGKMETDPVLNLVLSSGEIPHLIRKLGPERFAAGQLEDRRFAADAAGQWGRIEHRAVNADDLIGLMTIVLCVASQRRQMTTEQYAPTVALTRELFVARMTGSH</sequence>
<comment type="caution">
    <text evidence="6">The sequence shown here is derived from an EMBL/GenBank/DDBJ whole genome shotgun (WGS) entry which is preliminary data.</text>
</comment>